<evidence type="ECO:0000313" key="1">
    <source>
        <dbReference type="EMBL" id="GAI37925.1"/>
    </source>
</evidence>
<reference evidence="1" key="1">
    <citation type="journal article" date="2014" name="Front. Microbiol.">
        <title>High frequency of phylogenetically diverse reductive dehalogenase-homologous genes in deep subseafloor sedimentary metagenomes.</title>
        <authorList>
            <person name="Kawai M."/>
            <person name="Futagami T."/>
            <person name="Toyoda A."/>
            <person name="Takaki Y."/>
            <person name="Nishi S."/>
            <person name="Hori S."/>
            <person name="Arai W."/>
            <person name="Tsubouchi T."/>
            <person name="Morono Y."/>
            <person name="Uchiyama I."/>
            <person name="Ito T."/>
            <person name="Fujiyama A."/>
            <person name="Inagaki F."/>
            <person name="Takami H."/>
        </authorList>
    </citation>
    <scope>NUCLEOTIDE SEQUENCE</scope>
    <source>
        <strain evidence="1">Expedition CK06-06</strain>
    </source>
</reference>
<dbReference type="SUPFAM" id="SSF53756">
    <property type="entry name" value="UDP-Glycosyltransferase/glycogen phosphorylase"/>
    <property type="match status" value="1"/>
</dbReference>
<protein>
    <recommendedName>
        <fullName evidence="2">Glycosyltransferase subfamily 4-like N-terminal domain-containing protein</fullName>
    </recommendedName>
</protein>
<evidence type="ECO:0008006" key="2">
    <source>
        <dbReference type="Google" id="ProtNLM"/>
    </source>
</evidence>
<name>X1PFX6_9ZZZZ</name>
<dbReference type="EMBL" id="BARV01028821">
    <property type="protein sequence ID" value="GAI37925.1"/>
    <property type="molecule type" value="Genomic_DNA"/>
</dbReference>
<accession>X1PFX6</accession>
<sequence>MRIGVDVSRYFDKSGGVGIYAANLLKYLLKIDKNNEYNAYSFFYNCFPLNWKHKKIIDEFRKYGEVNFSQINLPTSILKRKWNNASIEKKEKLMGSVDIIHSTAYMIPELFNARLVVTIHDLNLIFLQLYYYVLHLK</sequence>
<dbReference type="AlphaFoldDB" id="X1PFX6"/>
<proteinExistence type="predicted"/>
<organism evidence="1">
    <name type="scientific">marine sediment metagenome</name>
    <dbReference type="NCBI Taxonomy" id="412755"/>
    <lineage>
        <taxon>unclassified sequences</taxon>
        <taxon>metagenomes</taxon>
        <taxon>ecological metagenomes</taxon>
    </lineage>
</organism>
<gene>
    <name evidence="1" type="ORF">S06H3_46059</name>
</gene>
<comment type="caution">
    <text evidence="1">The sequence shown here is derived from an EMBL/GenBank/DDBJ whole genome shotgun (WGS) entry which is preliminary data.</text>
</comment>